<dbReference type="EMBL" id="PGCJ01001326">
    <property type="protein sequence ID" value="PLW06337.1"/>
    <property type="molecule type" value="Genomic_DNA"/>
</dbReference>
<reference evidence="2 3" key="1">
    <citation type="submission" date="2017-11" db="EMBL/GenBank/DDBJ databases">
        <title>De novo assembly and phasing of dikaryotic genomes from two isolates of Puccinia coronata f. sp. avenae, the causal agent of oat crown rust.</title>
        <authorList>
            <person name="Miller M.E."/>
            <person name="Zhang Y."/>
            <person name="Omidvar V."/>
            <person name="Sperschneider J."/>
            <person name="Schwessinger B."/>
            <person name="Raley C."/>
            <person name="Palmer J.M."/>
            <person name="Garnica D."/>
            <person name="Upadhyaya N."/>
            <person name="Rathjen J."/>
            <person name="Taylor J.M."/>
            <person name="Park R.F."/>
            <person name="Dodds P.N."/>
            <person name="Hirsch C.D."/>
            <person name="Kianian S.F."/>
            <person name="Figueroa M."/>
        </authorList>
    </citation>
    <scope>NUCLEOTIDE SEQUENCE [LARGE SCALE GENOMIC DNA]</scope>
    <source>
        <strain evidence="2">12NC29</strain>
    </source>
</reference>
<sequence>MPQNQNNPPTSTLRDGSQIKPPVRYGFHHYYEPNTFELAIRCSDSKFWKEAIEKDINSIENHQVWEDYAKEPPNPLNITWVFKIKDNTHEVFIKTPKGVNCLTPYLKLTKSLYGLKQSPESCYKTLTGWLNSIGFTESNCNPCLYIWDDKFSFVFFHIDNLVLVGPGNNFKEEFKTRFSNSLCHKPNTILGMKFKKEEGKIKMLLPKHIQQGVKELGLTDCKMSVTPTTPNLKLVDASNKDHARFKKLNINYRSAIGLLNHIAQLTRTNISFAVSNLDLTLLATLQPDQLLQIYSNASWGNDPQD</sequence>
<name>A0A2N5RZA4_9BASI</name>
<keyword evidence="3" id="KW-1185">Reference proteome</keyword>
<feature type="domain" description="Reverse transcriptase Ty1/copia-type" evidence="1">
    <location>
        <begin position="85"/>
        <end position="229"/>
    </location>
</feature>
<evidence type="ECO:0000313" key="3">
    <source>
        <dbReference type="Proteomes" id="UP000235388"/>
    </source>
</evidence>
<dbReference type="OrthoDB" id="3028009at2759"/>
<proteinExistence type="predicted"/>
<gene>
    <name evidence="2" type="ORF">PCANC_26455</name>
</gene>
<protein>
    <recommendedName>
        <fullName evidence="1">Reverse transcriptase Ty1/copia-type domain-containing protein</fullName>
    </recommendedName>
</protein>
<comment type="caution">
    <text evidence="2">The sequence shown here is derived from an EMBL/GenBank/DDBJ whole genome shotgun (WGS) entry which is preliminary data.</text>
</comment>
<evidence type="ECO:0000313" key="2">
    <source>
        <dbReference type="EMBL" id="PLW06337.1"/>
    </source>
</evidence>
<dbReference type="InterPro" id="IPR013103">
    <property type="entry name" value="RVT_2"/>
</dbReference>
<dbReference type="AlphaFoldDB" id="A0A2N5RZA4"/>
<dbReference type="Pfam" id="PF07727">
    <property type="entry name" value="RVT_2"/>
    <property type="match status" value="1"/>
</dbReference>
<accession>A0A2N5RZA4</accession>
<dbReference type="STRING" id="200324.A0A2N5RZA4"/>
<evidence type="ECO:0000259" key="1">
    <source>
        <dbReference type="Pfam" id="PF07727"/>
    </source>
</evidence>
<dbReference type="Proteomes" id="UP000235388">
    <property type="component" value="Unassembled WGS sequence"/>
</dbReference>
<organism evidence="2 3">
    <name type="scientific">Puccinia coronata f. sp. avenae</name>
    <dbReference type="NCBI Taxonomy" id="200324"/>
    <lineage>
        <taxon>Eukaryota</taxon>
        <taxon>Fungi</taxon>
        <taxon>Dikarya</taxon>
        <taxon>Basidiomycota</taxon>
        <taxon>Pucciniomycotina</taxon>
        <taxon>Pucciniomycetes</taxon>
        <taxon>Pucciniales</taxon>
        <taxon>Pucciniaceae</taxon>
        <taxon>Puccinia</taxon>
    </lineage>
</organism>